<organism evidence="1 2">
    <name type="scientific">Streptomyces hainanensis</name>
    <dbReference type="NCBI Taxonomy" id="402648"/>
    <lineage>
        <taxon>Bacteria</taxon>
        <taxon>Bacillati</taxon>
        <taxon>Actinomycetota</taxon>
        <taxon>Actinomycetes</taxon>
        <taxon>Kitasatosporales</taxon>
        <taxon>Streptomycetaceae</taxon>
        <taxon>Streptomyces</taxon>
    </lineage>
</organism>
<dbReference type="AlphaFoldDB" id="A0A4R4TMA5"/>
<dbReference type="SUPFAM" id="SSF54001">
    <property type="entry name" value="Cysteine proteinases"/>
    <property type="match status" value="1"/>
</dbReference>
<protein>
    <submittedName>
        <fullName evidence="1">Uncharacterized protein</fullName>
    </submittedName>
</protein>
<dbReference type="EMBL" id="SMKI01000020">
    <property type="protein sequence ID" value="TDC79218.1"/>
    <property type="molecule type" value="Genomic_DNA"/>
</dbReference>
<sequence>MARIRQVPDRYREFVQTVRDAAWEHRLDHTLLERFTDLGLPCRGGPDGPRYDRLDLANASLALRLPSARSMAMRGWANTLRATAGSAATTFEVEIRPRCPAPGHPGECAYEASAALRAQPGFTESPDGHRYLVRDRIVAPDTDVPQEVRDLAALVSPLHYHLLPEELRGDIGFARETNLADCALAVALLVAEATLRGITARPSFGFLLAVPYSIEHAWTEVEFDGRQVSLDPHLLNLLTSWDLLERDQWPSHQPISACTWRLGGHKAHPVLHHGAGSMLSLATVIKVDMAA</sequence>
<dbReference type="OrthoDB" id="6800995at2"/>
<comment type="caution">
    <text evidence="1">The sequence shown here is derived from an EMBL/GenBank/DDBJ whole genome shotgun (WGS) entry which is preliminary data.</text>
</comment>
<proteinExistence type="predicted"/>
<reference evidence="1 2" key="1">
    <citation type="submission" date="2019-03" db="EMBL/GenBank/DDBJ databases">
        <title>Draft genome sequences of novel Actinobacteria.</title>
        <authorList>
            <person name="Sahin N."/>
            <person name="Ay H."/>
            <person name="Saygin H."/>
        </authorList>
    </citation>
    <scope>NUCLEOTIDE SEQUENCE [LARGE SCALE GENOMIC DNA]</scope>
    <source>
        <strain evidence="1 2">DSM 41900</strain>
    </source>
</reference>
<evidence type="ECO:0000313" key="1">
    <source>
        <dbReference type="EMBL" id="TDC79218.1"/>
    </source>
</evidence>
<accession>A0A4R4TMA5</accession>
<dbReference type="InterPro" id="IPR038765">
    <property type="entry name" value="Papain-like_cys_pep_sf"/>
</dbReference>
<evidence type="ECO:0000313" key="2">
    <source>
        <dbReference type="Proteomes" id="UP000295345"/>
    </source>
</evidence>
<keyword evidence="2" id="KW-1185">Reference proteome</keyword>
<gene>
    <name evidence="1" type="ORF">E1283_03290</name>
</gene>
<dbReference type="RefSeq" id="WP_132816323.1">
    <property type="nucleotide sequence ID" value="NZ_SMKI01000020.1"/>
</dbReference>
<name>A0A4R4TMA5_9ACTN</name>
<dbReference type="Proteomes" id="UP000295345">
    <property type="component" value="Unassembled WGS sequence"/>
</dbReference>